<dbReference type="GO" id="GO:0005770">
    <property type="term" value="C:late endosome"/>
    <property type="evidence" value="ECO:0007669"/>
    <property type="project" value="TreeGrafter"/>
</dbReference>
<dbReference type="STRING" id="1206466.K0KQ08"/>
<dbReference type="EMBL" id="CAIF01000082">
    <property type="protein sequence ID" value="CCH43529.1"/>
    <property type="molecule type" value="Genomic_DNA"/>
</dbReference>
<feature type="domain" description="VPS9" evidence="2">
    <location>
        <begin position="296"/>
        <end position="439"/>
    </location>
</feature>
<dbReference type="GO" id="GO:0045022">
    <property type="term" value="P:early endosome to late endosome transport"/>
    <property type="evidence" value="ECO:0007669"/>
    <property type="project" value="TreeGrafter"/>
</dbReference>
<dbReference type="Gene3D" id="1.20.1050.80">
    <property type="entry name" value="VPS9 domain"/>
    <property type="match status" value="1"/>
</dbReference>
<dbReference type="Proteomes" id="UP000009328">
    <property type="component" value="Unassembled WGS sequence"/>
</dbReference>
<reference evidence="3 4" key="1">
    <citation type="journal article" date="2012" name="Eukaryot. Cell">
        <title>Draft genome sequence of Wickerhamomyces ciferrii NRRL Y-1031 F-60-10.</title>
        <authorList>
            <person name="Schneider J."/>
            <person name="Andrea H."/>
            <person name="Blom J."/>
            <person name="Jaenicke S."/>
            <person name="Ruckert C."/>
            <person name="Schorsch C."/>
            <person name="Szczepanowski R."/>
            <person name="Farwick M."/>
            <person name="Goesmann A."/>
            <person name="Puhler A."/>
            <person name="Schaffer S."/>
            <person name="Tauch A."/>
            <person name="Kohler T."/>
            <person name="Brinkrolf K."/>
        </authorList>
    </citation>
    <scope>NUCLEOTIDE SEQUENCE [LARGE SCALE GENOMIC DNA]</scope>
    <source>
        <strain evidence="4">ATCC 14091 / BCRC 22168 / CBS 111 / JCM 3599 / NBRC 0793 / NRRL Y-1031 F-60-10</strain>
    </source>
</reference>
<dbReference type="GO" id="GO:0097422">
    <property type="term" value="C:tubular endosome"/>
    <property type="evidence" value="ECO:0007669"/>
    <property type="project" value="TreeGrafter"/>
</dbReference>
<dbReference type="PANTHER" id="PTHR24170">
    <property type="entry name" value="ANKYRIN REPEAT DOMAIN-CONTAINING PROTEIN 27"/>
    <property type="match status" value="1"/>
</dbReference>
<comment type="caution">
    <text evidence="3">The sequence shown here is derived from an EMBL/GenBank/DDBJ whole genome shotgun (WGS) entry which is preliminary data.</text>
</comment>
<dbReference type="InterPro" id="IPR036770">
    <property type="entry name" value="Ankyrin_rpt-contain_sf"/>
</dbReference>
<protein>
    <recommendedName>
        <fullName evidence="2">VPS9 domain-containing protein</fullName>
    </recommendedName>
</protein>
<dbReference type="GO" id="GO:0005085">
    <property type="term" value="F:guanyl-nucleotide exchange factor activity"/>
    <property type="evidence" value="ECO:0007669"/>
    <property type="project" value="TreeGrafter"/>
</dbReference>
<dbReference type="GO" id="GO:0030133">
    <property type="term" value="C:transport vesicle"/>
    <property type="evidence" value="ECO:0007669"/>
    <property type="project" value="TreeGrafter"/>
</dbReference>
<dbReference type="GO" id="GO:0000149">
    <property type="term" value="F:SNARE binding"/>
    <property type="evidence" value="ECO:0007669"/>
    <property type="project" value="TreeGrafter"/>
</dbReference>
<dbReference type="InterPro" id="IPR003123">
    <property type="entry name" value="VPS9"/>
</dbReference>
<dbReference type="SUPFAM" id="SSF109993">
    <property type="entry name" value="VPS9 domain"/>
    <property type="match status" value="1"/>
</dbReference>
<dbReference type="FunCoup" id="K0KQ08">
    <property type="interactions" value="18"/>
</dbReference>
<sequence>MARNLPLLQNPLLNAIFNNSHPFKSLVKDVNQNNSQESDNGVIILVPDSNILNNYIDRESGIRYNELCLQESFVRDHIITTNEERNAKLFTTLSKKEILIKKELVFTGKGFKSSLRLKVLTTDYFFNFNDYFEKGRRFMIMFIESPLVGVPELYNVLEVTLISSCGGVDRAMIHNINEPSSQVVGKQEENLTLHESNNDGIKFEHVLRNFPLIARSIGEKYEILFKKFNVKSAPDTDSLIQIFTETMNLSSHIFKTLHPDHVNAILEEAPNVDFNECLYNYVEFNLFDKIWYRLCELNGDFLLEHFTDLNNLSINQVNLPKQFCHNIELQSILEKKIAQAVSEFKKLELSVTAEMKAHIFINTISLLSNIDGITIDADTLVGLLLMVVVHSKVQNLESHLFYVQNFSFQNIDLGLIGYSLSTIEGVLYYLKDIENMKLLKKYSLSNSNVISFVETKELISLKNLADDYDSRPDSSLKCRTLNGDSLLALAILSNDYDTWKLLIDYEEIFTIEDILTDTTIADVNLLNLALNSENYEITNDLVDILLSSCTNEEIITYLNAKDSHNRSIGHYLFHYKDLIPKIGAFINWIDKDLNGQTPLFSVCRSYDTPEYSKMIREVFEVVDNWYTQNNSVFDYEDHIDNRGNTLLHILSSDIDVLLKYSRINLNESNKKSYTPLMIYAKYNRIENIQKIIDDNRTEIVKSDRNNFNALDLSKNEIVSDLLDEKVFQAEALHYKETKVGAVRIRLENGQWKIIIRVQRDKNRSVVIRNFNDIRNLIELVNIEYPNSFIPIDYYKRCFNAQLNFPAYNKLKLNILVDQVNTFLGSLILNRSLLESELLWDFLSPNYFDYQKLQEKAHKNLLNFRKSILELSTNKELDSSNDNFLLQPEEISEINHFLKFSTGEINKLRATYDKLLKIVNFNRAKYSDLQQTISGFSRYKILAIEELSYVGQTLIDAERESKLDDALSDMVLNLYLTANQIVKRSEYLTNAKIYKWWRLYGELIELNNSYKKFKAVEHRKSNNTSTSNGLNGALNGVVEVNEESFQNLTLNTEFVANKAKDSPNKKQTPSFLTNFIESKRTKHEQKLLSSIKEVKENLMILNRDIKFNHETLAMEMNNFLIFKTKYLEHVIKKYTKKQIRSQKFKTQMLQRSLDDLKSIK</sequence>
<dbReference type="InParanoid" id="K0KQ08"/>
<dbReference type="eggNOG" id="ENOG502R3ZQ">
    <property type="taxonomic scope" value="Eukaryota"/>
</dbReference>
<dbReference type="SUPFAM" id="SSF48403">
    <property type="entry name" value="Ankyrin repeat"/>
    <property type="match status" value="1"/>
</dbReference>
<dbReference type="HOGENOM" id="CLU_008912_0_0_1"/>
<dbReference type="InterPro" id="IPR051248">
    <property type="entry name" value="UPF0507/Ank_repeat_27"/>
</dbReference>
<dbReference type="Pfam" id="PF02204">
    <property type="entry name" value="VPS9"/>
    <property type="match status" value="1"/>
</dbReference>
<evidence type="ECO:0000256" key="1">
    <source>
        <dbReference type="ARBA" id="ARBA00007428"/>
    </source>
</evidence>
<evidence type="ECO:0000313" key="4">
    <source>
        <dbReference type="Proteomes" id="UP000009328"/>
    </source>
</evidence>
<proteinExistence type="inferred from homology"/>
<dbReference type="GO" id="GO:0005769">
    <property type="term" value="C:early endosome"/>
    <property type="evidence" value="ECO:0007669"/>
    <property type="project" value="TreeGrafter"/>
</dbReference>
<dbReference type="GO" id="GO:0005886">
    <property type="term" value="C:plasma membrane"/>
    <property type="evidence" value="ECO:0007669"/>
    <property type="project" value="TreeGrafter"/>
</dbReference>
<dbReference type="PROSITE" id="PS51205">
    <property type="entry name" value="VPS9"/>
    <property type="match status" value="1"/>
</dbReference>
<dbReference type="AlphaFoldDB" id="K0KQ08"/>
<dbReference type="PANTHER" id="PTHR24170:SF1">
    <property type="entry name" value="DOMAIN PROTEIN, PUTATIVE (AFU_ORTHOLOGUE AFUA_1G09870)-RELATED"/>
    <property type="match status" value="1"/>
</dbReference>
<organism evidence="3 4">
    <name type="scientific">Wickerhamomyces ciferrii (strain ATCC 14091 / BCRC 22168 / CBS 111 / JCM 3599 / NBRC 0793 / NRRL Y-1031 F-60-10)</name>
    <name type="common">Yeast</name>
    <name type="synonym">Pichia ciferrii</name>
    <dbReference type="NCBI Taxonomy" id="1206466"/>
    <lineage>
        <taxon>Eukaryota</taxon>
        <taxon>Fungi</taxon>
        <taxon>Dikarya</taxon>
        <taxon>Ascomycota</taxon>
        <taxon>Saccharomycotina</taxon>
        <taxon>Saccharomycetes</taxon>
        <taxon>Phaffomycetales</taxon>
        <taxon>Wickerhamomycetaceae</taxon>
        <taxon>Wickerhamomyces</taxon>
    </lineage>
</organism>
<evidence type="ECO:0000313" key="3">
    <source>
        <dbReference type="EMBL" id="CCH43529.1"/>
    </source>
</evidence>
<gene>
    <name evidence="3" type="ORF">BN7_3080</name>
</gene>
<dbReference type="InterPro" id="IPR037191">
    <property type="entry name" value="VPS9_dom_sf"/>
</dbReference>
<evidence type="ECO:0000259" key="2">
    <source>
        <dbReference type="PROSITE" id="PS51205"/>
    </source>
</evidence>
<dbReference type="Gene3D" id="1.25.40.20">
    <property type="entry name" value="Ankyrin repeat-containing domain"/>
    <property type="match status" value="1"/>
</dbReference>
<keyword evidence="4" id="KW-1185">Reference proteome</keyword>
<comment type="similarity">
    <text evidence="1">Belongs to the UPF0507 family.</text>
</comment>
<name>K0KQ08_WICCF</name>
<accession>K0KQ08</accession>